<name>A0A1E7JWI6_9ACTN</name>
<dbReference type="Pfam" id="PF12802">
    <property type="entry name" value="MarR_2"/>
    <property type="match status" value="1"/>
</dbReference>
<proteinExistence type="predicted"/>
<dbReference type="SMART" id="SM00347">
    <property type="entry name" value="HTH_MARR"/>
    <property type="match status" value="1"/>
</dbReference>
<evidence type="ECO:0000259" key="1">
    <source>
        <dbReference type="PROSITE" id="PS50995"/>
    </source>
</evidence>
<dbReference type="PRINTS" id="PR00598">
    <property type="entry name" value="HTHMARR"/>
</dbReference>
<dbReference type="SUPFAM" id="SSF46785">
    <property type="entry name" value="Winged helix' DNA-binding domain"/>
    <property type="match status" value="1"/>
</dbReference>
<comment type="caution">
    <text evidence="2">The sequence shown here is derived from an EMBL/GenBank/DDBJ whole genome shotgun (WGS) entry which is preliminary data.</text>
</comment>
<dbReference type="GO" id="GO:0006950">
    <property type="term" value="P:response to stress"/>
    <property type="evidence" value="ECO:0007669"/>
    <property type="project" value="TreeGrafter"/>
</dbReference>
<dbReference type="EMBL" id="LJGU01000149">
    <property type="protein sequence ID" value="OEU96017.1"/>
    <property type="molecule type" value="Genomic_DNA"/>
</dbReference>
<evidence type="ECO:0000313" key="3">
    <source>
        <dbReference type="Proteomes" id="UP000176101"/>
    </source>
</evidence>
<gene>
    <name evidence="2" type="ORF">AN216_22990</name>
</gene>
<dbReference type="Gene3D" id="1.10.10.10">
    <property type="entry name" value="Winged helix-like DNA-binding domain superfamily/Winged helix DNA-binding domain"/>
    <property type="match status" value="1"/>
</dbReference>
<dbReference type="STRING" id="1075402.AN216_22990"/>
<keyword evidence="3" id="KW-1185">Reference proteome</keyword>
<dbReference type="PROSITE" id="PS50995">
    <property type="entry name" value="HTH_MARR_2"/>
    <property type="match status" value="1"/>
</dbReference>
<dbReference type="GO" id="GO:0003700">
    <property type="term" value="F:DNA-binding transcription factor activity"/>
    <property type="evidence" value="ECO:0007669"/>
    <property type="project" value="InterPro"/>
</dbReference>
<dbReference type="RefSeq" id="WP_070198630.1">
    <property type="nucleotide sequence ID" value="NZ_LJGU01000149.1"/>
</dbReference>
<dbReference type="InterPro" id="IPR000835">
    <property type="entry name" value="HTH_MarR-typ"/>
</dbReference>
<sequence>MSAERAEHRELARQLRSVVAVNRELGRHLPNECPPASAGVLALLRKYGELRMSELTELLGIDMSVTSRHVAHVAERGWIERHPDPRDGRSRLLRLTESGDQQLDELSERTVDVLEHQLADWSEADVAQLSSLLDRLRESFCPTHIPTPRH</sequence>
<evidence type="ECO:0000313" key="2">
    <source>
        <dbReference type="EMBL" id="OEU96017.1"/>
    </source>
</evidence>
<dbReference type="PANTHER" id="PTHR33164:SF57">
    <property type="entry name" value="MARR-FAMILY TRANSCRIPTIONAL REGULATOR"/>
    <property type="match status" value="1"/>
</dbReference>
<dbReference type="InterPro" id="IPR036388">
    <property type="entry name" value="WH-like_DNA-bd_sf"/>
</dbReference>
<organism evidence="2 3">
    <name type="scientific">Streptomyces oceani</name>
    <dbReference type="NCBI Taxonomy" id="1075402"/>
    <lineage>
        <taxon>Bacteria</taxon>
        <taxon>Bacillati</taxon>
        <taxon>Actinomycetota</taxon>
        <taxon>Actinomycetes</taxon>
        <taxon>Kitasatosporales</taxon>
        <taxon>Streptomycetaceae</taxon>
        <taxon>Streptomyces</taxon>
    </lineage>
</organism>
<protein>
    <submittedName>
        <fullName evidence="2">MarR family transcriptional regulator</fullName>
    </submittedName>
</protein>
<dbReference type="InterPro" id="IPR039422">
    <property type="entry name" value="MarR/SlyA-like"/>
</dbReference>
<dbReference type="PANTHER" id="PTHR33164">
    <property type="entry name" value="TRANSCRIPTIONAL REGULATOR, MARR FAMILY"/>
    <property type="match status" value="1"/>
</dbReference>
<dbReference type="PATRIC" id="fig|1075402.3.peg.817"/>
<dbReference type="Proteomes" id="UP000176101">
    <property type="component" value="Unassembled WGS sequence"/>
</dbReference>
<accession>A0A1E7JWI6</accession>
<feature type="domain" description="HTH marR-type" evidence="1">
    <location>
        <begin position="8"/>
        <end position="138"/>
    </location>
</feature>
<dbReference type="AlphaFoldDB" id="A0A1E7JWI6"/>
<reference evidence="2 3" key="1">
    <citation type="journal article" date="2016" name="Front. Microbiol.">
        <title>Comparative Genomics Analysis of Streptomyces Species Reveals Their Adaptation to the Marine Environment and Their Diversity at the Genomic Level.</title>
        <authorList>
            <person name="Tian X."/>
            <person name="Zhang Z."/>
            <person name="Yang T."/>
            <person name="Chen M."/>
            <person name="Li J."/>
            <person name="Chen F."/>
            <person name="Yang J."/>
            <person name="Li W."/>
            <person name="Zhang B."/>
            <person name="Zhang Z."/>
            <person name="Wu J."/>
            <person name="Zhang C."/>
            <person name="Long L."/>
            <person name="Xiao J."/>
        </authorList>
    </citation>
    <scope>NUCLEOTIDE SEQUENCE [LARGE SCALE GENOMIC DNA]</scope>
    <source>
        <strain evidence="2 3">SCSIO 02100</strain>
    </source>
</reference>
<dbReference type="InterPro" id="IPR036390">
    <property type="entry name" value="WH_DNA-bd_sf"/>
</dbReference>